<dbReference type="EMBL" id="JACEFO010000500">
    <property type="protein sequence ID" value="KAF8768631.1"/>
    <property type="molecule type" value="Genomic_DNA"/>
</dbReference>
<organism evidence="2 3">
    <name type="scientific">Digitaria exilis</name>
    <dbReference type="NCBI Taxonomy" id="1010633"/>
    <lineage>
        <taxon>Eukaryota</taxon>
        <taxon>Viridiplantae</taxon>
        <taxon>Streptophyta</taxon>
        <taxon>Embryophyta</taxon>
        <taxon>Tracheophyta</taxon>
        <taxon>Spermatophyta</taxon>
        <taxon>Magnoliopsida</taxon>
        <taxon>Liliopsida</taxon>
        <taxon>Poales</taxon>
        <taxon>Poaceae</taxon>
        <taxon>PACMAD clade</taxon>
        <taxon>Panicoideae</taxon>
        <taxon>Panicodae</taxon>
        <taxon>Paniceae</taxon>
        <taxon>Anthephorinae</taxon>
        <taxon>Digitaria</taxon>
    </lineage>
</organism>
<feature type="compositionally biased region" description="Low complexity" evidence="1">
    <location>
        <begin position="215"/>
        <end position="226"/>
    </location>
</feature>
<proteinExistence type="predicted"/>
<protein>
    <submittedName>
        <fullName evidence="2">Uncharacterized protein</fullName>
    </submittedName>
</protein>
<feature type="region of interest" description="Disordered" evidence="1">
    <location>
        <begin position="1"/>
        <end position="50"/>
    </location>
</feature>
<reference evidence="2" key="1">
    <citation type="submission" date="2020-07" db="EMBL/GenBank/DDBJ databases">
        <title>Genome sequence and genetic diversity analysis of an under-domesticated orphan crop, white fonio (Digitaria exilis).</title>
        <authorList>
            <person name="Bennetzen J.L."/>
            <person name="Chen S."/>
            <person name="Ma X."/>
            <person name="Wang X."/>
            <person name="Yssel A.E.J."/>
            <person name="Chaluvadi S.R."/>
            <person name="Johnson M."/>
            <person name="Gangashetty P."/>
            <person name="Hamidou F."/>
            <person name="Sanogo M.D."/>
            <person name="Zwaenepoel A."/>
            <person name="Wallace J."/>
            <person name="Van De Peer Y."/>
            <person name="Van Deynze A."/>
        </authorList>
    </citation>
    <scope>NUCLEOTIDE SEQUENCE</scope>
    <source>
        <tissue evidence="2">Leaves</tissue>
    </source>
</reference>
<comment type="caution">
    <text evidence="2">The sequence shown here is derived from an EMBL/GenBank/DDBJ whole genome shotgun (WGS) entry which is preliminary data.</text>
</comment>
<name>A0A835FND7_9POAL</name>
<gene>
    <name evidence="2" type="ORF">HU200_007182</name>
</gene>
<feature type="region of interest" description="Disordered" evidence="1">
    <location>
        <begin position="194"/>
        <end position="279"/>
    </location>
</feature>
<keyword evidence="3" id="KW-1185">Reference proteome</keyword>
<sequence length="279" mass="31070">MTRGDEEYLPTHPPPNRSPSPAEKKKMARSYVGAAWSAGTEEGPAQRQRRFNGDGTEKEIAHGATVQRHSINQLGGGDAFRYRFCRRGVHYGGRPAVATLEHVRHARNLRAHAANPTVSIYPVEKERRAQLWKPETRTPALRRRGGESLWKAPPETNRILCVAPRPVHHTDPSPTAYRQSRAIILLAHECASRKSPSAQQQREAQAHLGSHHACAFRASPSSPSAGRPRELQLVPTQLTLRARPLPPRPRPIKSRQPGWRLPSRNRVGTVHAATSLSTR</sequence>
<dbReference type="AlphaFoldDB" id="A0A835FND7"/>
<feature type="compositionally biased region" description="Polar residues" evidence="1">
    <location>
        <begin position="194"/>
        <end position="203"/>
    </location>
</feature>
<evidence type="ECO:0000313" key="2">
    <source>
        <dbReference type="EMBL" id="KAF8768631.1"/>
    </source>
</evidence>
<evidence type="ECO:0000313" key="3">
    <source>
        <dbReference type="Proteomes" id="UP000636709"/>
    </source>
</evidence>
<evidence type="ECO:0000256" key="1">
    <source>
        <dbReference type="SAM" id="MobiDB-lite"/>
    </source>
</evidence>
<dbReference type="Proteomes" id="UP000636709">
    <property type="component" value="Unassembled WGS sequence"/>
</dbReference>
<accession>A0A835FND7</accession>